<dbReference type="AlphaFoldDB" id="A0A0J6FBK0"/>
<gene>
    <name evidence="1" type="ORF">CPAG_02958</name>
</gene>
<protein>
    <submittedName>
        <fullName evidence="1">Uncharacterized protein</fullName>
    </submittedName>
</protein>
<name>A0A0J6FBK0_COCPO</name>
<evidence type="ECO:0000313" key="1">
    <source>
        <dbReference type="EMBL" id="KMM66620.1"/>
    </source>
</evidence>
<dbReference type="EMBL" id="DS268110">
    <property type="protein sequence ID" value="KMM66620.1"/>
    <property type="molecule type" value="Genomic_DNA"/>
</dbReference>
<evidence type="ECO:0000313" key="2">
    <source>
        <dbReference type="Proteomes" id="UP000054567"/>
    </source>
</evidence>
<reference evidence="2" key="3">
    <citation type="journal article" date="2010" name="Genome Res.">
        <title>Population genomic sequencing of Coccidioides fungi reveals recent hybridization and transposon control.</title>
        <authorList>
            <person name="Neafsey D.E."/>
            <person name="Barker B.M."/>
            <person name="Sharpton T.J."/>
            <person name="Stajich J.E."/>
            <person name="Park D.J."/>
            <person name="Whiston E."/>
            <person name="Hung C.-Y."/>
            <person name="McMahan C."/>
            <person name="White J."/>
            <person name="Sykes S."/>
            <person name="Heiman D."/>
            <person name="Young S."/>
            <person name="Zeng Q."/>
            <person name="Abouelleil A."/>
            <person name="Aftuck L."/>
            <person name="Bessette D."/>
            <person name="Brown A."/>
            <person name="FitzGerald M."/>
            <person name="Lui A."/>
            <person name="Macdonald J.P."/>
            <person name="Priest M."/>
            <person name="Orbach M.J."/>
            <person name="Galgiani J.N."/>
            <person name="Kirkland T.N."/>
            <person name="Cole G.T."/>
            <person name="Birren B.W."/>
            <person name="Henn M.R."/>
            <person name="Taylor J.W."/>
            <person name="Rounsley S.D."/>
        </authorList>
    </citation>
    <scope>NUCLEOTIDE SEQUENCE [LARGE SCALE GENOMIC DNA]</scope>
    <source>
        <strain evidence="2">RMSCC 3488</strain>
    </source>
</reference>
<proteinExistence type="predicted"/>
<sequence length="103" mass="11515">MTRDNLKSCGKIQVPGLSFGPPGLRVSSSAWSGPELRTPACFGGNLRTTFVDGRRSLVLSSSITCNIFKRHDRVSRTRLRDFEIDFLFPALPLLKSYQLTARQ</sequence>
<reference evidence="2" key="2">
    <citation type="journal article" date="2009" name="Genome Res.">
        <title>Comparative genomic analyses of the human fungal pathogens Coccidioides and their relatives.</title>
        <authorList>
            <person name="Sharpton T.J."/>
            <person name="Stajich J.E."/>
            <person name="Rounsley S.D."/>
            <person name="Gardner M.J."/>
            <person name="Wortman J.R."/>
            <person name="Jordar V.S."/>
            <person name="Maiti R."/>
            <person name="Kodira C.D."/>
            <person name="Neafsey D.E."/>
            <person name="Zeng Q."/>
            <person name="Hung C.-Y."/>
            <person name="McMahan C."/>
            <person name="Muszewska A."/>
            <person name="Grynberg M."/>
            <person name="Mandel M.A."/>
            <person name="Kellner E.M."/>
            <person name="Barker B.M."/>
            <person name="Galgiani J.N."/>
            <person name="Orbach M.J."/>
            <person name="Kirkland T.N."/>
            <person name="Cole G.T."/>
            <person name="Henn M.R."/>
            <person name="Birren B.W."/>
            <person name="Taylor J.W."/>
        </authorList>
    </citation>
    <scope>NUCLEOTIDE SEQUENCE [LARGE SCALE GENOMIC DNA]</scope>
    <source>
        <strain evidence="2">RMSCC 3488</strain>
    </source>
</reference>
<dbReference type="Proteomes" id="UP000054567">
    <property type="component" value="Unassembled WGS sequence"/>
</dbReference>
<organism evidence="1 2">
    <name type="scientific">Coccidioides posadasii RMSCC 3488</name>
    <dbReference type="NCBI Taxonomy" id="454284"/>
    <lineage>
        <taxon>Eukaryota</taxon>
        <taxon>Fungi</taxon>
        <taxon>Dikarya</taxon>
        <taxon>Ascomycota</taxon>
        <taxon>Pezizomycotina</taxon>
        <taxon>Eurotiomycetes</taxon>
        <taxon>Eurotiomycetidae</taxon>
        <taxon>Onygenales</taxon>
        <taxon>Onygenaceae</taxon>
        <taxon>Coccidioides</taxon>
    </lineage>
</organism>
<dbReference type="VEuPathDB" id="FungiDB:CPAG_02958"/>
<reference evidence="1 2" key="1">
    <citation type="submission" date="2007-06" db="EMBL/GenBank/DDBJ databases">
        <title>The Genome Sequence of Coccidioides posadasii RMSCC_3488.</title>
        <authorList>
            <consortium name="Coccidioides Genome Resources Consortium"/>
            <consortium name="The Broad Institute Genome Sequencing Platform"/>
            <person name="Henn M.R."/>
            <person name="Sykes S."/>
            <person name="Young S."/>
            <person name="Jaffe D."/>
            <person name="Berlin A."/>
            <person name="Alvarez P."/>
            <person name="Butler J."/>
            <person name="Gnerre S."/>
            <person name="Grabherr M."/>
            <person name="Mauceli E."/>
            <person name="Brockman W."/>
            <person name="Kodira C."/>
            <person name="Alvarado L."/>
            <person name="Zeng Q."/>
            <person name="Crawford M."/>
            <person name="Antoine C."/>
            <person name="Devon K."/>
            <person name="Galgiani J."/>
            <person name="Orsborn K."/>
            <person name="Lewis M.L."/>
            <person name="Nusbaum C."/>
            <person name="Galagan J."/>
            <person name="Birren B."/>
        </authorList>
    </citation>
    <scope>NUCLEOTIDE SEQUENCE [LARGE SCALE GENOMIC DNA]</scope>
    <source>
        <strain evidence="1 2">RMSCC 3488</strain>
    </source>
</reference>
<accession>A0A0J6FBK0</accession>